<dbReference type="CDD" id="cd00371">
    <property type="entry name" value="HMA"/>
    <property type="match status" value="1"/>
</dbReference>
<dbReference type="Proteomes" id="UP000237056">
    <property type="component" value="Unassembled WGS sequence"/>
</dbReference>
<dbReference type="SUPFAM" id="SSF55008">
    <property type="entry name" value="HMA, heavy metal-associated domain"/>
    <property type="match status" value="1"/>
</dbReference>
<protein>
    <submittedName>
        <fullName evidence="2">Copper chaperone CopZ</fullName>
    </submittedName>
</protein>
<evidence type="ECO:0000313" key="3">
    <source>
        <dbReference type="Proteomes" id="UP000237056"/>
    </source>
</evidence>
<dbReference type="Pfam" id="PF00403">
    <property type="entry name" value="HMA"/>
    <property type="match status" value="1"/>
</dbReference>
<dbReference type="Gene3D" id="3.30.70.100">
    <property type="match status" value="1"/>
</dbReference>
<organism evidence="2 3">
    <name type="scientific">Flavobacterium croceum DSM 17960</name>
    <dbReference type="NCBI Taxonomy" id="1121886"/>
    <lineage>
        <taxon>Bacteria</taxon>
        <taxon>Pseudomonadati</taxon>
        <taxon>Bacteroidota</taxon>
        <taxon>Flavobacteriia</taxon>
        <taxon>Flavobacteriales</taxon>
        <taxon>Flavobacteriaceae</taxon>
        <taxon>Flavobacterium</taxon>
    </lineage>
</organism>
<name>A0A2S4N7R6_9FLAO</name>
<reference evidence="2 3" key="1">
    <citation type="submission" date="2018-01" db="EMBL/GenBank/DDBJ databases">
        <title>Genomic Encyclopedia of Type Strains, Phase I: the one thousand microbial genomes (KMG-I) project.</title>
        <authorList>
            <person name="Goeker M."/>
        </authorList>
    </citation>
    <scope>NUCLEOTIDE SEQUENCE [LARGE SCALE GENOMIC DNA]</scope>
    <source>
        <strain evidence="2 3">DSM 17960</strain>
    </source>
</reference>
<feature type="domain" description="HMA" evidence="1">
    <location>
        <begin position="1"/>
        <end position="66"/>
    </location>
</feature>
<gene>
    <name evidence="2" type="ORF">Q361_10864</name>
</gene>
<dbReference type="InterPro" id="IPR006121">
    <property type="entry name" value="HMA_dom"/>
</dbReference>
<dbReference type="OrthoDB" id="677920at2"/>
<evidence type="ECO:0000259" key="1">
    <source>
        <dbReference type="PROSITE" id="PS50846"/>
    </source>
</evidence>
<dbReference type="PROSITE" id="PS50846">
    <property type="entry name" value="HMA_2"/>
    <property type="match status" value="1"/>
</dbReference>
<evidence type="ECO:0000313" key="2">
    <source>
        <dbReference type="EMBL" id="POS01738.1"/>
    </source>
</evidence>
<proteinExistence type="predicted"/>
<dbReference type="EMBL" id="PQNY01000008">
    <property type="protein sequence ID" value="POS01738.1"/>
    <property type="molecule type" value="Genomic_DNA"/>
</dbReference>
<dbReference type="GO" id="GO:0046872">
    <property type="term" value="F:metal ion binding"/>
    <property type="evidence" value="ECO:0007669"/>
    <property type="project" value="InterPro"/>
</dbReference>
<accession>A0A2S4N7R6</accession>
<comment type="caution">
    <text evidence="2">The sequence shown here is derived from an EMBL/GenBank/DDBJ whole genome shotgun (WGS) entry which is preliminary data.</text>
</comment>
<dbReference type="RefSeq" id="WP_103726069.1">
    <property type="nucleotide sequence ID" value="NZ_PQNY01000008.1"/>
</dbReference>
<dbReference type="AlphaFoldDB" id="A0A2S4N7R6"/>
<dbReference type="InterPro" id="IPR036163">
    <property type="entry name" value="HMA_dom_sf"/>
</dbReference>
<keyword evidence="3" id="KW-1185">Reference proteome</keyword>
<sequence>MKITLSIQNLKCGGCAKTIETKLANLDNISEIKANPNEDSVTFQYLEEKDLELVKNTLKEIGYPEIGDENSFTTKAKSFVSCAVGKITS</sequence>